<protein>
    <submittedName>
        <fullName evidence="1">Uncharacterized protein</fullName>
    </submittedName>
</protein>
<dbReference type="EMBL" id="KJ631384">
    <property type="protein sequence ID" value="AIF25973.1"/>
    <property type="molecule type" value="Genomic_DNA"/>
</dbReference>
<reference evidence="1" key="1">
    <citation type="submission" date="2014-03" db="EMBL/GenBank/DDBJ databases">
        <title>A sequence of cellulolytic fosmid clone of goat rumen metagenome.</title>
        <authorList>
            <person name="Lee K.-T."/>
            <person name="Kim J.-Y."/>
            <person name="Kim Y.-J."/>
            <person name="Ahn J.-H."/>
            <person name="Park M.-N."/>
            <person name="Kim J.-H."/>
            <person name="Kim T.-H."/>
        </authorList>
    </citation>
    <scope>NUCLEOTIDE SEQUENCE</scope>
</reference>
<dbReference type="PANTHER" id="PTHR22901:SF0">
    <property type="entry name" value="SIALATE O-ACETYLESTERASE"/>
    <property type="match status" value="1"/>
</dbReference>
<dbReference type="GO" id="GO:0005975">
    <property type="term" value="P:carbohydrate metabolic process"/>
    <property type="evidence" value="ECO:0007669"/>
    <property type="project" value="TreeGrafter"/>
</dbReference>
<name>A0A0B4N0X5_9BACT</name>
<sequence>MLLDQGEFDNIHPTNKRVVGERLYETALDTVYHEPARLSPYARGISRKEGTLVVALSAPVAVREAGDLLLEIAGEDGVFLPARAEVRGDTLILSHPQIAQPAAARYAWTDFAAVHLFGENGLPLAPFSL</sequence>
<proteinExistence type="predicted"/>
<dbReference type="SUPFAM" id="SSF52266">
    <property type="entry name" value="SGNH hydrolase"/>
    <property type="match status" value="1"/>
</dbReference>
<evidence type="ECO:0000313" key="1">
    <source>
        <dbReference type="EMBL" id="AIF25973.1"/>
    </source>
</evidence>
<dbReference type="InterPro" id="IPR039329">
    <property type="entry name" value="SIAE"/>
</dbReference>
<dbReference type="GO" id="GO:0001681">
    <property type="term" value="F:sialate O-acetylesterase activity"/>
    <property type="evidence" value="ECO:0007669"/>
    <property type="project" value="InterPro"/>
</dbReference>
<organism evidence="1">
    <name type="scientific">uncultured bacterium Ad_095_K16_contig2</name>
    <dbReference type="NCBI Taxonomy" id="1489294"/>
    <lineage>
        <taxon>Bacteria</taxon>
        <taxon>environmental samples</taxon>
    </lineage>
</organism>
<accession>A0A0B4N0X5</accession>
<dbReference type="AlphaFoldDB" id="A0A0B4N0X5"/>
<dbReference type="PANTHER" id="PTHR22901">
    <property type="entry name" value="SIALATE O-ACETYLESTERASE"/>
    <property type="match status" value="1"/>
</dbReference>